<protein>
    <recommendedName>
        <fullName evidence="3">Endonuclease/exonuclease/phosphatase domain-containing protein</fullName>
    </recommendedName>
</protein>
<dbReference type="InterPro" id="IPR036691">
    <property type="entry name" value="Endo/exonu/phosph_ase_sf"/>
</dbReference>
<organism evidence="1 2">
    <name type="scientific">Pedococcus ginsenosidimutans</name>
    <dbReference type="NCBI Taxonomy" id="490570"/>
    <lineage>
        <taxon>Bacteria</taxon>
        <taxon>Bacillati</taxon>
        <taxon>Actinomycetota</taxon>
        <taxon>Actinomycetes</taxon>
        <taxon>Micrococcales</taxon>
        <taxon>Intrasporangiaceae</taxon>
        <taxon>Pedococcus</taxon>
    </lineage>
</organism>
<proteinExistence type="predicted"/>
<dbReference type="Pfam" id="PF19827">
    <property type="entry name" value="DUF6308"/>
    <property type="match status" value="1"/>
</dbReference>
<evidence type="ECO:0000313" key="2">
    <source>
        <dbReference type="Proteomes" id="UP001500556"/>
    </source>
</evidence>
<gene>
    <name evidence="1" type="ORF">GCM10025782_26220</name>
</gene>
<dbReference type="Proteomes" id="UP001500556">
    <property type="component" value="Unassembled WGS sequence"/>
</dbReference>
<comment type="caution">
    <text evidence="1">The sequence shown here is derived from an EMBL/GenBank/DDBJ whole genome shotgun (WGS) entry which is preliminary data.</text>
</comment>
<accession>A0ABP8YHK5</accession>
<evidence type="ECO:0008006" key="3">
    <source>
        <dbReference type="Google" id="ProtNLM"/>
    </source>
</evidence>
<evidence type="ECO:0000313" key="1">
    <source>
        <dbReference type="EMBL" id="GAA4726580.1"/>
    </source>
</evidence>
<keyword evidence="2" id="KW-1185">Reference proteome</keyword>
<reference evidence="2" key="1">
    <citation type="journal article" date="2019" name="Int. J. Syst. Evol. Microbiol.">
        <title>The Global Catalogue of Microorganisms (GCM) 10K type strain sequencing project: providing services to taxonomists for standard genome sequencing and annotation.</title>
        <authorList>
            <consortium name="The Broad Institute Genomics Platform"/>
            <consortium name="The Broad Institute Genome Sequencing Center for Infectious Disease"/>
            <person name="Wu L."/>
            <person name="Ma J."/>
        </authorList>
    </citation>
    <scope>NUCLEOTIDE SEQUENCE [LARGE SCALE GENOMIC DNA]</scope>
    <source>
        <strain evidence="2">JCM 18961</strain>
    </source>
</reference>
<dbReference type="InterPro" id="IPR046275">
    <property type="entry name" value="DUF6308"/>
</dbReference>
<sequence>MTGQECDLWLLTEVSDRVELPGMRRHMGRELMAARRHWAAIVSHHRFEPLDDPHPASASVRVGASTFVSTVLPWRSCRDRHPWIGTRHEEKTRAAVGSVIESLQGPVVWGGDWNHALHGPEYAGSRAGRAHLEEAIDRLDLQVPTEFLPHRINGLLSIDHIALPIGAVVGSAERIAAAFEGKRLSDHDAYVVTVQGVPIYDKVLRQVMGLEKSHWAPLNTALRADEQALHHRLLALRDEAGVQETVSPLRVLDVIARRDGKNLDYCSSPRSTRR</sequence>
<dbReference type="SUPFAM" id="SSF56219">
    <property type="entry name" value="DNase I-like"/>
    <property type="match status" value="1"/>
</dbReference>
<dbReference type="Gene3D" id="3.60.10.10">
    <property type="entry name" value="Endonuclease/exonuclease/phosphatase"/>
    <property type="match status" value="1"/>
</dbReference>
<dbReference type="EMBL" id="BAABLO010000011">
    <property type="protein sequence ID" value="GAA4726580.1"/>
    <property type="molecule type" value="Genomic_DNA"/>
</dbReference>
<name>A0ABP8YHK5_9MICO</name>